<evidence type="ECO:0000313" key="3">
    <source>
        <dbReference type="Proteomes" id="UP001172743"/>
    </source>
</evidence>
<dbReference type="EMBL" id="JAUHTQ010000003">
    <property type="protein sequence ID" value="MDN4492984.1"/>
    <property type="molecule type" value="Genomic_DNA"/>
</dbReference>
<proteinExistence type="predicted"/>
<feature type="transmembrane region" description="Helical" evidence="1">
    <location>
        <begin position="21"/>
        <end position="43"/>
    </location>
</feature>
<accession>A0ABT8GNK9</accession>
<dbReference type="Proteomes" id="UP001172743">
    <property type="component" value="Unassembled WGS sequence"/>
</dbReference>
<dbReference type="RefSeq" id="WP_301137244.1">
    <property type="nucleotide sequence ID" value="NZ_JAUHTQ010000003.1"/>
</dbReference>
<keyword evidence="3" id="KW-1185">Reference proteome</keyword>
<organism evidence="2 3">
    <name type="scientific">Ureibacillus aquaedulcis</name>
    <dbReference type="NCBI Taxonomy" id="3058421"/>
    <lineage>
        <taxon>Bacteria</taxon>
        <taxon>Bacillati</taxon>
        <taxon>Bacillota</taxon>
        <taxon>Bacilli</taxon>
        <taxon>Bacillales</taxon>
        <taxon>Caryophanaceae</taxon>
        <taxon>Ureibacillus</taxon>
    </lineage>
</organism>
<keyword evidence="1" id="KW-0812">Transmembrane</keyword>
<sequence>MMNLGGENMNKEVSKKEKQDLQLALYVFPAAGIGALIGLLTYINDWL</sequence>
<keyword evidence="1" id="KW-1133">Transmembrane helix</keyword>
<reference evidence="2" key="1">
    <citation type="submission" date="2023-07" db="EMBL/GenBank/DDBJ databases">
        <title>Ureibacillus sp. isolated from freshwater well.</title>
        <authorList>
            <person name="Kirdat K."/>
            <person name="Bhatt A."/>
            <person name="Teware R."/>
            <person name="Bhavsar Y."/>
            <person name="Yadav A."/>
        </authorList>
    </citation>
    <scope>NUCLEOTIDE SEQUENCE</scope>
    <source>
        <strain evidence="2">BA0131</strain>
    </source>
</reference>
<comment type="caution">
    <text evidence="2">The sequence shown here is derived from an EMBL/GenBank/DDBJ whole genome shotgun (WGS) entry which is preliminary data.</text>
</comment>
<name>A0ABT8GNK9_9BACL</name>
<evidence type="ECO:0000313" key="2">
    <source>
        <dbReference type="EMBL" id="MDN4492984.1"/>
    </source>
</evidence>
<protein>
    <submittedName>
        <fullName evidence="2">Uncharacterized protein</fullName>
    </submittedName>
</protein>
<gene>
    <name evidence="2" type="ORF">QYB95_05475</name>
</gene>
<evidence type="ECO:0000256" key="1">
    <source>
        <dbReference type="SAM" id="Phobius"/>
    </source>
</evidence>
<keyword evidence="1" id="KW-0472">Membrane</keyword>